<evidence type="ECO:0000313" key="3">
    <source>
        <dbReference type="Proteomes" id="UP000561617"/>
    </source>
</evidence>
<dbReference type="EMBL" id="JAASUB010000004">
    <property type="protein sequence ID" value="MBC1509158.1"/>
    <property type="molecule type" value="Genomic_DNA"/>
</dbReference>
<dbReference type="Proteomes" id="UP000587800">
    <property type="component" value="Unassembled WGS sequence"/>
</dbReference>
<dbReference type="InterPro" id="IPR009693">
    <property type="entry name" value="Glucitol_operon_activator"/>
</dbReference>
<dbReference type="AlphaFoldDB" id="A0A7X0X974"/>
<evidence type="ECO:0000313" key="1">
    <source>
        <dbReference type="EMBL" id="MBC1489897.1"/>
    </source>
</evidence>
<name>A0A7X0X974_9LIST</name>
<dbReference type="EMBL" id="JAASTW010000019">
    <property type="protein sequence ID" value="MBC1489897.1"/>
    <property type="molecule type" value="Genomic_DNA"/>
</dbReference>
<reference evidence="3 4" key="1">
    <citation type="submission" date="2020-03" db="EMBL/GenBank/DDBJ databases">
        <title>Soil Listeria distribution.</title>
        <authorList>
            <person name="Liao J."/>
            <person name="Wiedmann M."/>
        </authorList>
    </citation>
    <scope>NUCLEOTIDE SEQUENCE [LARGE SCALE GENOMIC DNA]</scope>
    <source>
        <strain evidence="2 4">FSL L7-1515</strain>
        <strain evidence="1 3">FSL L7-1554</strain>
    </source>
</reference>
<dbReference type="RefSeq" id="WP_003718649.1">
    <property type="nucleotide sequence ID" value="NZ_JAASTU010000016.1"/>
</dbReference>
<sequence length="126" mass="14537">MNIVLIASLIFIAQTFLAFFQVRYYQHHMNKVATKYAGKIGFHLYSEMERLKFRSSAVAILVVNEKQVVHECQILTGKTVFAKFKTFTDYQQKELSEILTELTNKQKNSIQEKAVIKTVNSCLKAL</sequence>
<comment type="caution">
    <text evidence="1">The sequence shown here is derived from an EMBL/GenBank/DDBJ whole genome shotgun (WGS) entry which is preliminary data.</text>
</comment>
<dbReference type="Proteomes" id="UP000561617">
    <property type="component" value="Unassembled WGS sequence"/>
</dbReference>
<evidence type="ECO:0000313" key="4">
    <source>
        <dbReference type="Proteomes" id="UP000587800"/>
    </source>
</evidence>
<protein>
    <submittedName>
        <fullName evidence="1">Transcriptional regulator</fullName>
    </submittedName>
</protein>
<dbReference type="Pfam" id="PF06923">
    <property type="entry name" value="GutM"/>
    <property type="match status" value="1"/>
</dbReference>
<keyword evidence="4" id="KW-1185">Reference proteome</keyword>
<proteinExistence type="predicted"/>
<organism evidence="1 3">
    <name type="scientific">Listeria immobilis</name>
    <dbReference type="NCBI Taxonomy" id="2713502"/>
    <lineage>
        <taxon>Bacteria</taxon>
        <taxon>Bacillati</taxon>
        <taxon>Bacillota</taxon>
        <taxon>Bacilli</taxon>
        <taxon>Bacillales</taxon>
        <taxon>Listeriaceae</taxon>
        <taxon>Listeria</taxon>
    </lineage>
</organism>
<accession>A0A7X0X974</accession>
<gene>
    <name evidence="1" type="ORF">HCJ38_12935</name>
    <name evidence="2" type="ORF">HCJ59_04415</name>
</gene>
<evidence type="ECO:0000313" key="2">
    <source>
        <dbReference type="EMBL" id="MBC1509158.1"/>
    </source>
</evidence>